<accession>G7Y5P8</accession>
<organism evidence="1 2">
    <name type="scientific">Clonorchis sinensis</name>
    <name type="common">Chinese liver fluke</name>
    <dbReference type="NCBI Taxonomy" id="79923"/>
    <lineage>
        <taxon>Eukaryota</taxon>
        <taxon>Metazoa</taxon>
        <taxon>Spiralia</taxon>
        <taxon>Lophotrochozoa</taxon>
        <taxon>Platyhelminthes</taxon>
        <taxon>Trematoda</taxon>
        <taxon>Digenea</taxon>
        <taxon>Opisthorchiida</taxon>
        <taxon>Opisthorchiata</taxon>
        <taxon>Opisthorchiidae</taxon>
        <taxon>Clonorchis</taxon>
    </lineage>
</organism>
<reference key="2">
    <citation type="submission" date="2011-10" db="EMBL/GenBank/DDBJ databases">
        <title>The genome and transcriptome sequence of Clonorchis sinensis provide insights into the carcinogenic liver fluke.</title>
        <authorList>
            <person name="Wang X."/>
            <person name="Huang Y."/>
            <person name="Chen W."/>
            <person name="Liu H."/>
            <person name="Guo L."/>
            <person name="Chen Y."/>
            <person name="Luo F."/>
            <person name="Zhou W."/>
            <person name="Sun J."/>
            <person name="Mao Q."/>
            <person name="Liang P."/>
            <person name="Zhou C."/>
            <person name="Tian Y."/>
            <person name="Men J."/>
            <person name="Lv X."/>
            <person name="Huang L."/>
            <person name="Zhou J."/>
            <person name="Hu Y."/>
            <person name="Li R."/>
            <person name="Zhang F."/>
            <person name="Lei H."/>
            <person name="Li X."/>
            <person name="Hu X."/>
            <person name="Liang C."/>
            <person name="Xu J."/>
            <person name="Wu Z."/>
            <person name="Yu X."/>
        </authorList>
    </citation>
    <scope>NUCLEOTIDE SEQUENCE</scope>
    <source>
        <strain>Henan</strain>
    </source>
</reference>
<dbReference type="AlphaFoldDB" id="G7Y5P8"/>
<evidence type="ECO:0000313" key="2">
    <source>
        <dbReference type="Proteomes" id="UP000008909"/>
    </source>
</evidence>
<dbReference type="EMBL" id="DF142880">
    <property type="protein sequence ID" value="GAA48284.1"/>
    <property type="molecule type" value="Genomic_DNA"/>
</dbReference>
<gene>
    <name evidence="1" type="ORF">CLF_101416</name>
</gene>
<proteinExistence type="predicted"/>
<keyword evidence="2" id="KW-1185">Reference proteome</keyword>
<reference evidence="1" key="1">
    <citation type="journal article" date="2011" name="Genome Biol.">
        <title>The draft genome of the carcinogenic human liver fluke Clonorchis sinensis.</title>
        <authorList>
            <person name="Wang X."/>
            <person name="Chen W."/>
            <person name="Huang Y."/>
            <person name="Sun J."/>
            <person name="Men J."/>
            <person name="Liu H."/>
            <person name="Luo F."/>
            <person name="Guo L."/>
            <person name="Lv X."/>
            <person name="Deng C."/>
            <person name="Zhou C."/>
            <person name="Fan Y."/>
            <person name="Li X."/>
            <person name="Huang L."/>
            <person name="Hu Y."/>
            <person name="Liang C."/>
            <person name="Hu X."/>
            <person name="Xu J."/>
            <person name="Yu X."/>
        </authorList>
    </citation>
    <scope>NUCLEOTIDE SEQUENCE [LARGE SCALE GENOMIC DNA]</scope>
    <source>
        <strain evidence="1">Henan</strain>
    </source>
</reference>
<protein>
    <submittedName>
        <fullName evidence="1">Uncharacterized protein</fullName>
    </submittedName>
</protein>
<dbReference type="InParanoid" id="G7Y5P8"/>
<sequence length="451" mass="50970">MQSFGISPTHCSPNTDFDKVNSELPGTTNEPVIFICLDEYSYSANGTSDAAYNAELEQQMVSVSACLVSLVSVSHIHAPVPENLFFNITDRQWRSTESNFCLMRRRLALLIILQGLRTVRKIHLIAQTGDYSYAAETSVLKDLKITQMHHPSFFRSTKLLDLRRCHFFTLSLTVLLAVMYAQARRMYGLAVSILALLEIQCIKLGGCAFPRAKHRASYQHVNSTIQKLDLSLADSCIDLICHPIIRTNTTAKISKMIHNFECLSLDCNCWRFRSRMNSHLTVEQIEETLEADSEIVTHVPTSNLVDKKTVFVSPLATDRPGLGLCECRADTLQYSLMDRGDTQTVALSDWNAKFHSLIELALFSNPNLHVINNSMSDASWIIRNGVSYKEKILYQHSFSPPDYCLVNGRKDKDVLERRLVNSTRPRCSAYTWYTVDLNTNLKDLAAIIGSR</sequence>
<dbReference type="Proteomes" id="UP000008909">
    <property type="component" value="Unassembled WGS sequence"/>
</dbReference>
<evidence type="ECO:0000313" key="1">
    <source>
        <dbReference type="EMBL" id="GAA48284.1"/>
    </source>
</evidence>
<name>G7Y5P8_CLOSI</name>